<feature type="transmembrane region" description="Helical" evidence="1">
    <location>
        <begin position="309"/>
        <end position="334"/>
    </location>
</feature>
<dbReference type="RefSeq" id="XP_051358467.1">
    <property type="nucleotide sequence ID" value="XM_051510654.1"/>
</dbReference>
<dbReference type="GeneID" id="75830312"/>
<keyword evidence="1" id="KW-0812">Transmembrane</keyword>
<accession>A0A9P9XTN3</accession>
<reference evidence="2" key="1">
    <citation type="journal article" date="2021" name="J Fungi (Basel)">
        <title>Genomic and Metabolomic Analyses of the Marine Fungus Emericellopsis cladophorae: Insights into Saltwater Adaptability Mechanisms and Its Biosynthetic Potential.</title>
        <authorList>
            <person name="Goncalves M.F.M."/>
            <person name="Hilario S."/>
            <person name="Van de Peer Y."/>
            <person name="Esteves A.C."/>
            <person name="Alves A."/>
        </authorList>
    </citation>
    <scope>NUCLEOTIDE SEQUENCE</scope>
    <source>
        <strain evidence="2">MUM 19.33</strain>
    </source>
</reference>
<feature type="transmembrane region" description="Helical" evidence="1">
    <location>
        <begin position="215"/>
        <end position="236"/>
    </location>
</feature>
<reference evidence="2" key="2">
    <citation type="submission" date="2022-07" db="EMBL/GenBank/DDBJ databases">
        <authorList>
            <person name="Goncalves M.F.M."/>
            <person name="Hilario S."/>
            <person name="Van De Peer Y."/>
            <person name="Esteves A.C."/>
            <person name="Alves A."/>
        </authorList>
    </citation>
    <scope>NUCLEOTIDE SEQUENCE</scope>
    <source>
        <strain evidence="2">MUM 19.33</strain>
    </source>
</reference>
<gene>
    <name evidence="2" type="ORF">J7T54_003819</name>
</gene>
<organism evidence="2 3">
    <name type="scientific">Emericellopsis cladophorae</name>
    <dbReference type="NCBI Taxonomy" id="2686198"/>
    <lineage>
        <taxon>Eukaryota</taxon>
        <taxon>Fungi</taxon>
        <taxon>Dikarya</taxon>
        <taxon>Ascomycota</taxon>
        <taxon>Pezizomycotina</taxon>
        <taxon>Sordariomycetes</taxon>
        <taxon>Hypocreomycetidae</taxon>
        <taxon>Hypocreales</taxon>
        <taxon>Bionectriaceae</taxon>
        <taxon>Emericellopsis</taxon>
    </lineage>
</organism>
<name>A0A9P9XTN3_9HYPO</name>
<dbReference type="EMBL" id="JAGIXG020000154">
    <property type="protein sequence ID" value="KAI6777611.1"/>
    <property type="molecule type" value="Genomic_DNA"/>
</dbReference>
<feature type="transmembrane region" description="Helical" evidence="1">
    <location>
        <begin position="174"/>
        <end position="203"/>
    </location>
</feature>
<evidence type="ECO:0000256" key="1">
    <source>
        <dbReference type="SAM" id="Phobius"/>
    </source>
</evidence>
<feature type="transmembrane region" description="Helical" evidence="1">
    <location>
        <begin position="340"/>
        <end position="358"/>
    </location>
</feature>
<keyword evidence="1" id="KW-0472">Membrane</keyword>
<keyword evidence="3" id="KW-1185">Reference proteome</keyword>
<keyword evidence="1" id="KW-1133">Transmembrane helix</keyword>
<evidence type="ECO:0000313" key="2">
    <source>
        <dbReference type="EMBL" id="KAI6777611.1"/>
    </source>
</evidence>
<dbReference type="Proteomes" id="UP001055219">
    <property type="component" value="Unassembled WGS sequence"/>
</dbReference>
<dbReference type="AlphaFoldDB" id="A0A9P9XTN3"/>
<protein>
    <submittedName>
        <fullName evidence="2">Uncharacterized protein</fullName>
    </submittedName>
</protein>
<dbReference type="OrthoDB" id="3009728at2759"/>
<sequence length="396" mass="43755">MLREESFCADEYQLYLEFGDDKRVRHEFQDGLPAEENVFAIFEPVTRSRVVIECMLKHMPESVKLNMASAQVVLGLAPSVTAFFAPEAWQAGVIVRIGKHPLRHPLVLLLATASPILPPSLSSGSGLVEALLTRSVGGGGTDLHQRFVFPPWIYRLLSVRDGKIEGGNPVRRRLALWIIGWPIVYLLSLASLANVAHVIWSLYNTVLNFSGQERWLFVLWIFTGLIIHTSGALAVWPRLKRRPAAIAAGSRTASTTTHDEIARYAEVAADTIEMSEIDRQPAGGLSVSRGGRRRKVQVEIRPPSMVSVLLTWFTAMAAVLHLIFGTVIFSSVLLVSVVDAVPIALRLLASAIFSRIVMEYMISMWLRDVDLLYQPPVESGDGVRIDTAEETAPLSP</sequence>
<evidence type="ECO:0000313" key="3">
    <source>
        <dbReference type="Proteomes" id="UP001055219"/>
    </source>
</evidence>
<proteinExistence type="predicted"/>
<comment type="caution">
    <text evidence="2">The sequence shown here is derived from an EMBL/GenBank/DDBJ whole genome shotgun (WGS) entry which is preliminary data.</text>
</comment>